<dbReference type="InterPro" id="IPR042111">
    <property type="entry name" value="Adenylosuccinate_synth_dom3"/>
</dbReference>
<feature type="binding site" evidence="8">
    <location>
        <begin position="330"/>
        <end position="332"/>
    </location>
    <ligand>
        <name>GTP</name>
        <dbReference type="ChEBI" id="CHEBI:37565"/>
    </ligand>
</feature>
<feature type="binding site" evidence="8">
    <location>
        <begin position="298"/>
        <end position="304"/>
    </location>
    <ligand>
        <name>substrate</name>
    </ligand>
</feature>
<dbReference type="CDD" id="cd03108">
    <property type="entry name" value="AdSS"/>
    <property type="match status" value="1"/>
</dbReference>
<dbReference type="RefSeq" id="WP_126781398.1">
    <property type="nucleotide sequence ID" value="NZ_CAUQJP010000101.1"/>
</dbReference>
<dbReference type="PANTHER" id="PTHR11846:SF0">
    <property type="entry name" value="ADENYLOSUCCINATE SYNTHETASE"/>
    <property type="match status" value="1"/>
</dbReference>
<feature type="binding site" evidence="8">
    <location>
        <position position="142"/>
    </location>
    <ligand>
        <name>IMP</name>
        <dbReference type="ChEBI" id="CHEBI:58053"/>
        <note>ligand shared between dimeric partners</note>
    </ligand>
</feature>
<keyword evidence="3 8" id="KW-0479">Metal-binding</keyword>
<dbReference type="SUPFAM" id="SSF52540">
    <property type="entry name" value="P-loop containing nucleoside triphosphate hydrolases"/>
    <property type="match status" value="1"/>
</dbReference>
<dbReference type="PANTHER" id="PTHR11846">
    <property type="entry name" value="ADENYLOSUCCINATE SYNTHETASE"/>
    <property type="match status" value="1"/>
</dbReference>
<dbReference type="PROSITE" id="PS00513">
    <property type="entry name" value="ADENYLOSUCCIN_SYN_2"/>
    <property type="match status" value="1"/>
</dbReference>
<dbReference type="Proteomes" id="UP000287239">
    <property type="component" value="Unassembled WGS sequence"/>
</dbReference>
<feature type="binding site" evidence="8">
    <location>
        <begin position="12"/>
        <end position="18"/>
    </location>
    <ligand>
        <name>GTP</name>
        <dbReference type="ChEBI" id="CHEBI:37565"/>
    </ligand>
</feature>
<dbReference type="SMART" id="SM00788">
    <property type="entry name" value="Adenylsucc_synt"/>
    <property type="match status" value="1"/>
</dbReference>
<evidence type="ECO:0000256" key="6">
    <source>
        <dbReference type="ARBA" id="ARBA00022842"/>
    </source>
</evidence>
<comment type="function">
    <text evidence="8">Plays an important role in the de novo pathway of purine nucleotide biosynthesis. Catalyzes the first committed step in the biosynthesis of AMP from IMP.</text>
</comment>
<feature type="active site" description="Proton donor" evidence="8">
    <location>
        <position position="41"/>
    </location>
</feature>
<dbReference type="Gene3D" id="3.90.170.10">
    <property type="entry name" value="Adenylosuccinate Synthetase, subunit A, domain 3"/>
    <property type="match status" value="1"/>
</dbReference>
<proteinExistence type="inferred from homology"/>
<gene>
    <name evidence="8" type="primary">purA</name>
    <name evidence="11" type="ORF">CBF35_11940</name>
</gene>
<dbReference type="NCBIfam" id="NF002223">
    <property type="entry name" value="PRK01117.1"/>
    <property type="match status" value="1"/>
</dbReference>
<dbReference type="InterPro" id="IPR018220">
    <property type="entry name" value="Adenylosuccin_syn_GTP-bd"/>
</dbReference>
<dbReference type="InterPro" id="IPR027417">
    <property type="entry name" value="P-loop_NTPase"/>
</dbReference>
<dbReference type="PROSITE" id="PS01266">
    <property type="entry name" value="ADENYLOSUCCIN_SYN_1"/>
    <property type="match status" value="1"/>
</dbReference>
<dbReference type="GO" id="GO:0044208">
    <property type="term" value="P:'de novo' AMP biosynthetic process"/>
    <property type="evidence" value="ECO:0007669"/>
    <property type="project" value="UniProtKB-UniRule"/>
</dbReference>
<feature type="binding site" description="in other chain" evidence="8">
    <location>
        <position position="238"/>
    </location>
    <ligand>
        <name>IMP</name>
        <dbReference type="ChEBI" id="CHEBI:58053"/>
        <note>ligand shared between dimeric partners</note>
    </ligand>
</feature>
<dbReference type="GO" id="GO:0046040">
    <property type="term" value="P:IMP metabolic process"/>
    <property type="evidence" value="ECO:0007669"/>
    <property type="project" value="TreeGrafter"/>
</dbReference>
<evidence type="ECO:0000256" key="8">
    <source>
        <dbReference type="HAMAP-Rule" id="MF_00011"/>
    </source>
</evidence>
<dbReference type="OrthoDB" id="9807553at2"/>
<protein>
    <recommendedName>
        <fullName evidence="8 10">Adenylosuccinate synthetase</fullName>
        <shortName evidence="8">AMPSase</shortName>
        <shortName evidence="8">AdSS</shortName>
        <ecNumber evidence="8 10">6.3.4.4</ecNumber>
    </recommendedName>
    <alternativeName>
        <fullName evidence="8">IMP--aspartate ligase</fullName>
    </alternativeName>
</protein>
<feature type="binding site" description="in other chain" evidence="8">
    <location>
        <position position="223"/>
    </location>
    <ligand>
        <name>IMP</name>
        <dbReference type="ChEBI" id="CHEBI:58053"/>
        <note>ligand shared between dimeric partners</note>
    </ligand>
</feature>
<reference evidence="11 12" key="1">
    <citation type="submission" date="2017-05" db="EMBL/GenBank/DDBJ databases">
        <title>Vagococcus spp. assemblies.</title>
        <authorList>
            <person name="Gulvik C.A."/>
        </authorList>
    </citation>
    <scope>NUCLEOTIDE SEQUENCE [LARGE SCALE GENOMIC DNA]</scope>
    <source>
        <strain evidence="11 12">NCFB 2777</strain>
    </source>
</reference>
<sequence>MSSVVVVGTQWGDEGKGKITDFLSENAEVIARYQGGDNAGHTIKFDGVTYKLQLIPSGIFYKDKISVIGNGVVVNPKSIVREIKYLHDKGVTTDNLRISDRTHVILPYHILLDTLQEESKGENKIGTTNKGIGPAYMDKAARIGIRMADLLDKEIFEERLRINLEEKNRVFTKMYDAEALNFDDIFEEYYEYGQQIKKYVTDTSVILNDALDAGKRVLFEGAQGVMLDIDQGTYPYVTSSNPVAGGVTIGSGVGPSKIDKVVGVCKAYTSRVGDGPFPTELFDETGDRIREIGREFGTVTGRPRRVGWFDTVVMRHSKRVSGITNLSLNSIDVLSGLKTVKICTAYELDGEKIYHYPASLKELARCKPIFEELPGWEEDITSCKTLAELPENARNYVHRVSELVGVRVSTFSVGPDRNQTNVLESVWAQI</sequence>
<feature type="active site" description="Proton acceptor" evidence="8">
    <location>
        <position position="13"/>
    </location>
</feature>
<dbReference type="NCBIfam" id="TIGR00184">
    <property type="entry name" value="purA"/>
    <property type="match status" value="1"/>
</dbReference>
<feature type="binding site" evidence="8">
    <location>
        <position position="304"/>
    </location>
    <ligand>
        <name>GTP</name>
        <dbReference type="ChEBI" id="CHEBI:37565"/>
    </ligand>
</feature>
<dbReference type="GO" id="GO:0005737">
    <property type="term" value="C:cytoplasm"/>
    <property type="evidence" value="ECO:0007669"/>
    <property type="project" value="UniProtKB-SubCell"/>
</dbReference>
<evidence type="ECO:0000256" key="3">
    <source>
        <dbReference type="ARBA" id="ARBA00022723"/>
    </source>
</evidence>
<keyword evidence="8" id="KW-0963">Cytoplasm</keyword>
<evidence type="ECO:0000256" key="9">
    <source>
        <dbReference type="PROSITE-ProRule" id="PRU10134"/>
    </source>
</evidence>
<keyword evidence="2 8" id="KW-0436">Ligase</keyword>
<dbReference type="InterPro" id="IPR001114">
    <property type="entry name" value="Adenylosuccinate_synthetase"/>
</dbReference>
<dbReference type="Gene3D" id="3.40.440.10">
    <property type="entry name" value="Adenylosuccinate Synthetase, subunit A, domain 1"/>
    <property type="match status" value="1"/>
</dbReference>
<dbReference type="GeneID" id="98569050"/>
<dbReference type="FunFam" id="3.90.170.10:FF:000001">
    <property type="entry name" value="Adenylosuccinate synthetase"/>
    <property type="match status" value="1"/>
</dbReference>
<dbReference type="GO" id="GO:0000287">
    <property type="term" value="F:magnesium ion binding"/>
    <property type="evidence" value="ECO:0007669"/>
    <property type="project" value="UniProtKB-UniRule"/>
</dbReference>
<evidence type="ECO:0000256" key="7">
    <source>
        <dbReference type="ARBA" id="ARBA00023134"/>
    </source>
</evidence>
<name>A0A429ZHK9_9ENTE</name>
<comment type="pathway">
    <text evidence="8 10">Purine metabolism; AMP biosynthesis via de novo pathway; AMP from IMP: step 1/2.</text>
</comment>
<feature type="binding site" evidence="8">
    <location>
        <position position="13"/>
    </location>
    <ligand>
        <name>Mg(2+)</name>
        <dbReference type="ChEBI" id="CHEBI:18420"/>
    </ligand>
</feature>
<dbReference type="GO" id="GO:0004019">
    <property type="term" value="F:adenylosuccinate synthase activity"/>
    <property type="evidence" value="ECO:0007669"/>
    <property type="project" value="UniProtKB-UniRule"/>
</dbReference>
<dbReference type="AlphaFoldDB" id="A0A429ZHK9"/>
<dbReference type="InterPro" id="IPR042109">
    <property type="entry name" value="Adenylosuccinate_synth_dom1"/>
</dbReference>
<comment type="catalytic activity">
    <reaction evidence="8 10">
        <text>IMP + L-aspartate + GTP = N(6)-(1,2-dicarboxyethyl)-AMP + GDP + phosphate + 2 H(+)</text>
        <dbReference type="Rhea" id="RHEA:15753"/>
        <dbReference type="ChEBI" id="CHEBI:15378"/>
        <dbReference type="ChEBI" id="CHEBI:29991"/>
        <dbReference type="ChEBI" id="CHEBI:37565"/>
        <dbReference type="ChEBI" id="CHEBI:43474"/>
        <dbReference type="ChEBI" id="CHEBI:57567"/>
        <dbReference type="ChEBI" id="CHEBI:58053"/>
        <dbReference type="ChEBI" id="CHEBI:58189"/>
        <dbReference type="EC" id="6.3.4.4"/>
    </reaction>
</comment>
<accession>A0A429ZHK9</accession>
<comment type="subunit">
    <text evidence="1 8">Homodimer.</text>
</comment>
<evidence type="ECO:0000256" key="2">
    <source>
        <dbReference type="ARBA" id="ARBA00022598"/>
    </source>
</evidence>
<evidence type="ECO:0000256" key="1">
    <source>
        <dbReference type="ARBA" id="ARBA00011738"/>
    </source>
</evidence>
<keyword evidence="12" id="KW-1185">Reference proteome</keyword>
<evidence type="ECO:0000313" key="12">
    <source>
        <dbReference type="Proteomes" id="UP000287239"/>
    </source>
</evidence>
<dbReference type="Pfam" id="PF00709">
    <property type="entry name" value="Adenylsucc_synt"/>
    <property type="match status" value="1"/>
</dbReference>
<dbReference type="UniPathway" id="UPA00075">
    <property type="reaction ID" value="UER00335"/>
</dbReference>
<dbReference type="EMBL" id="NGJU01000019">
    <property type="protein sequence ID" value="RST93176.1"/>
    <property type="molecule type" value="Genomic_DNA"/>
</dbReference>
<keyword evidence="6 8" id="KW-0460">Magnesium</keyword>
<feature type="active site" evidence="9">
    <location>
        <position position="139"/>
    </location>
</feature>
<evidence type="ECO:0000256" key="10">
    <source>
        <dbReference type="RuleBase" id="RU000520"/>
    </source>
</evidence>
<keyword evidence="5 8" id="KW-0658">Purine biosynthesis</keyword>
<evidence type="ECO:0000313" key="11">
    <source>
        <dbReference type="EMBL" id="RST93176.1"/>
    </source>
</evidence>
<feature type="binding site" description="in other chain" evidence="8">
    <location>
        <begin position="38"/>
        <end position="41"/>
    </location>
    <ligand>
        <name>IMP</name>
        <dbReference type="ChEBI" id="CHEBI:58053"/>
        <note>ligand shared between dimeric partners</note>
    </ligand>
</feature>
<dbReference type="HAMAP" id="MF_00011">
    <property type="entry name" value="Adenylosucc_synth"/>
    <property type="match status" value="1"/>
</dbReference>
<keyword evidence="4 8" id="KW-0547">Nucleotide-binding</keyword>
<keyword evidence="7 8" id="KW-0342">GTP-binding</keyword>
<comment type="subcellular location">
    <subcellularLocation>
        <location evidence="8">Cytoplasm</location>
    </subcellularLocation>
</comment>
<comment type="similarity">
    <text evidence="8 10">Belongs to the adenylosuccinate synthetase family.</text>
</comment>
<dbReference type="GO" id="GO:0005525">
    <property type="term" value="F:GTP binding"/>
    <property type="evidence" value="ECO:0007669"/>
    <property type="project" value="UniProtKB-UniRule"/>
</dbReference>
<comment type="cofactor">
    <cofactor evidence="8">
        <name>Mg(2+)</name>
        <dbReference type="ChEBI" id="CHEBI:18420"/>
    </cofactor>
    <text evidence="8">Binds 1 Mg(2+) ion per subunit.</text>
</comment>
<feature type="binding site" evidence="8">
    <location>
        <position position="40"/>
    </location>
    <ligand>
        <name>Mg(2+)</name>
        <dbReference type="ChEBI" id="CHEBI:18420"/>
    </ligand>
</feature>
<comment type="caution">
    <text evidence="11">The sequence shown here is derived from an EMBL/GenBank/DDBJ whole genome shotgun (WGS) entry which is preliminary data.</text>
</comment>
<evidence type="ECO:0000256" key="5">
    <source>
        <dbReference type="ARBA" id="ARBA00022755"/>
    </source>
</evidence>
<dbReference type="EC" id="6.3.4.4" evidence="8 10"/>
<feature type="binding site" description="in other chain" evidence="8">
    <location>
        <begin position="13"/>
        <end position="16"/>
    </location>
    <ligand>
        <name>IMP</name>
        <dbReference type="ChEBI" id="CHEBI:58053"/>
        <note>ligand shared between dimeric partners</note>
    </ligand>
</feature>
<dbReference type="FunFam" id="1.10.300.10:FF:000001">
    <property type="entry name" value="Adenylosuccinate synthetase"/>
    <property type="match status" value="1"/>
</dbReference>
<feature type="binding site" evidence="8">
    <location>
        <begin position="412"/>
        <end position="414"/>
    </location>
    <ligand>
        <name>GTP</name>
        <dbReference type="ChEBI" id="CHEBI:37565"/>
    </ligand>
</feature>
<evidence type="ECO:0000256" key="4">
    <source>
        <dbReference type="ARBA" id="ARBA00022741"/>
    </source>
</evidence>
<organism evidence="11 12">
    <name type="scientific">Vagococcus salmoninarum</name>
    <dbReference type="NCBI Taxonomy" id="2739"/>
    <lineage>
        <taxon>Bacteria</taxon>
        <taxon>Bacillati</taxon>
        <taxon>Bacillota</taxon>
        <taxon>Bacilli</taxon>
        <taxon>Lactobacillales</taxon>
        <taxon>Enterococcaceae</taxon>
        <taxon>Vagococcus</taxon>
    </lineage>
</organism>
<dbReference type="InterPro" id="IPR033128">
    <property type="entry name" value="Adenylosuccin_syn_Lys_AS"/>
</dbReference>
<feature type="binding site" description="in other chain" evidence="8">
    <location>
        <position position="302"/>
    </location>
    <ligand>
        <name>IMP</name>
        <dbReference type="ChEBI" id="CHEBI:58053"/>
        <note>ligand shared between dimeric partners</note>
    </ligand>
</feature>
<dbReference type="InterPro" id="IPR042110">
    <property type="entry name" value="Adenylosuccinate_synth_dom2"/>
</dbReference>
<feature type="binding site" description="in other chain" evidence="8">
    <location>
        <position position="128"/>
    </location>
    <ligand>
        <name>IMP</name>
        <dbReference type="ChEBI" id="CHEBI:58053"/>
        <note>ligand shared between dimeric partners</note>
    </ligand>
</feature>
<feature type="binding site" evidence="8">
    <location>
        <begin position="40"/>
        <end position="42"/>
    </location>
    <ligand>
        <name>GTP</name>
        <dbReference type="ChEBI" id="CHEBI:37565"/>
    </ligand>
</feature>
<dbReference type="Gene3D" id="1.10.300.10">
    <property type="entry name" value="Adenylosuccinate Synthetase, subunit A, domain 2"/>
    <property type="match status" value="1"/>
</dbReference>